<feature type="domain" description="Leucine-binding protein" evidence="5">
    <location>
        <begin position="40"/>
        <end position="378"/>
    </location>
</feature>
<sequence>MQGKYSALSKVVAVIIAAVVIAVAAGAFYYTTIAGQETEPIKIGVLAALTGPGARAGKAMANAAEMAEEDINNAGGLLGRKVDIIVYDTEDKPETGKIVAERAILQDGVVALAGIFRSEVSMVVADVVAEHKIPLVVGTAQTPKLTQLVIDNYDKYKYVFRATTNATSLGNVLTDFIMDYLAPTYGVKKIGFLQEDVLWARGLVAAETKRLQARGFEVRTWIVPLGVTDIPELKEMETWGADVIFPVFSSDNGYLVSRLYTEQKIDAILLGVNNPVASPEAWEKTEGRAQYETTGFASVAVKIPVTGETVSWAERYISRYGPEAINQAADTYEALQVLFQAIEIAGTTDPDKLVEVLENNEFDTVRGKVKFTWYHQHMNWLGPPYKIESPLGGPLGQWQLVDGEPQIVIVWPPPIGDPTKWIPAPWVTIPMP</sequence>
<dbReference type="GO" id="GO:0006865">
    <property type="term" value="P:amino acid transport"/>
    <property type="evidence" value="ECO:0007669"/>
    <property type="project" value="UniProtKB-KW"/>
</dbReference>
<dbReference type="Proteomes" id="UP000608579">
    <property type="component" value="Unassembled WGS sequence"/>
</dbReference>
<dbReference type="Pfam" id="PF13458">
    <property type="entry name" value="Peripla_BP_6"/>
    <property type="match status" value="1"/>
</dbReference>
<accession>A0A833A2V7</accession>
<evidence type="ECO:0000313" key="7">
    <source>
        <dbReference type="Proteomes" id="UP000608579"/>
    </source>
</evidence>
<evidence type="ECO:0000313" key="6">
    <source>
        <dbReference type="EMBL" id="HIQ29148.1"/>
    </source>
</evidence>
<dbReference type="PANTHER" id="PTHR30483:SF6">
    <property type="entry name" value="PERIPLASMIC BINDING PROTEIN OF ABC TRANSPORTER FOR NATURAL AMINO ACIDS"/>
    <property type="match status" value="1"/>
</dbReference>
<organism evidence="6 7">
    <name type="scientific">Caldiarchaeum subterraneum</name>
    <dbReference type="NCBI Taxonomy" id="311458"/>
    <lineage>
        <taxon>Archaea</taxon>
        <taxon>Nitrososphaerota</taxon>
        <taxon>Candidatus Caldarchaeales</taxon>
        <taxon>Candidatus Caldarchaeaceae</taxon>
        <taxon>Candidatus Caldarchaeum</taxon>
    </lineage>
</organism>
<dbReference type="PRINTS" id="PR00337">
    <property type="entry name" value="LEUILEVALBP"/>
</dbReference>
<evidence type="ECO:0000259" key="5">
    <source>
        <dbReference type="Pfam" id="PF13458"/>
    </source>
</evidence>
<dbReference type="PANTHER" id="PTHR30483">
    <property type="entry name" value="LEUCINE-SPECIFIC-BINDING PROTEIN"/>
    <property type="match status" value="1"/>
</dbReference>
<protein>
    <recommendedName>
        <fullName evidence="5">Leucine-binding protein domain-containing protein</fullName>
    </recommendedName>
</protein>
<name>A0A833A2V7_CALS0</name>
<feature type="non-terminal residue" evidence="6">
    <location>
        <position position="432"/>
    </location>
</feature>
<keyword evidence="4" id="KW-0472">Membrane</keyword>
<dbReference type="InterPro" id="IPR028082">
    <property type="entry name" value="Peripla_BP_I"/>
</dbReference>
<dbReference type="CDD" id="cd06345">
    <property type="entry name" value="PBP1_ABC_ligand_binding-like"/>
    <property type="match status" value="1"/>
</dbReference>
<keyword evidence="2" id="KW-0732">Signal</keyword>
<dbReference type="InterPro" id="IPR051010">
    <property type="entry name" value="BCAA_transport"/>
</dbReference>
<evidence type="ECO:0000256" key="1">
    <source>
        <dbReference type="ARBA" id="ARBA00022448"/>
    </source>
</evidence>
<keyword evidence="4" id="KW-1133">Transmembrane helix</keyword>
<dbReference type="AlphaFoldDB" id="A0A833A2V7"/>
<dbReference type="SUPFAM" id="SSF53822">
    <property type="entry name" value="Periplasmic binding protein-like I"/>
    <property type="match status" value="1"/>
</dbReference>
<evidence type="ECO:0000256" key="3">
    <source>
        <dbReference type="ARBA" id="ARBA00022970"/>
    </source>
</evidence>
<gene>
    <name evidence="6" type="ORF">EYH45_01140</name>
</gene>
<evidence type="ECO:0000256" key="2">
    <source>
        <dbReference type="ARBA" id="ARBA00022729"/>
    </source>
</evidence>
<evidence type="ECO:0000256" key="4">
    <source>
        <dbReference type="SAM" id="Phobius"/>
    </source>
</evidence>
<dbReference type="EMBL" id="DQVM01000026">
    <property type="protein sequence ID" value="HIQ29148.1"/>
    <property type="molecule type" value="Genomic_DNA"/>
</dbReference>
<dbReference type="InterPro" id="IPR028081">
    <property type="entry name" value="Leu-bd"/>
</dbReference>
<reference evidence="6" key="1">
    <citation type="journal article" date="2020" name="ISME J.">
        <title>Gammaproteobacteria mediating utilization of methyl-, sulfur- and petroleum organic compounds in deep ocean hydrothermal plumes.</title>
        <authorList>
            <person name="Zhou Z."/>
            <person name="Liu Y."/>
            <person name="Pan J."/>
            <person name="Cron B.R."/>
            <person name="Toner B.M."/>
            <person name="Anantharaman K."/>
            <person name="Breier J.A."/>
            <person name="Dick G.J."/>
            <person name="Li M."/>
        </authorList>
    </citation>
    <scope>NUCLEOTIDE SEQUENCE</scope>
    <source>
        <strain evidence="6">SZUA-1515</strain>
    </source>
</reference>
<feature type="transmembrane region" description="Helical" evidence="4">
    <location>
        <begin position="12"/>
        <end position="30"/>
    </location>
</feature>
<dbReference type="Gene3D" id="3.40.50.2300">
    <property type="match status" value="2"/>
</dbReference>
<comment type="caution">
    <text evidence="6">The sequence shown here is derived from an EMBL/GenBank/DDBJ whole genome shotgun (WGS) entry which is preliminary data.</text>
</comment>
<proteinExistence type="predicted"/>
<keyword evidence="4" id="KW-0812">Transmembrane</keyword>
<keyword evidence="3" id="KW-0029">Amino-acid transport</keyword>
<keyword evidence="1" id="KW-0813">Transport</keyword>
<dbReference type="InterPro" id="IPR000709">
    <property type="entry name" value="Leu_Ile_Val-bd"/>
</dbReference>